<keyword evidence="3" id="KW-1133">Transmembrane helix</keyword>
<keyword evidence="3" id="KW-0812">Transmembrane</keyword>
<gene>
    <name evidence="5" type="ORF">HK099_006571</name>
</gene>
<dbReference type="PROSITE" id="PS50002">
    <property type="entry name" value="SH3"/>
    <property type="match status" value="1"/>
</dbReference>
<name>A0AAD5XU90_9FUNG</name>
<dbReference type="SUPFAM" id="SSF52058">
    <property type="entry name" value="L domain-like"/>
    <property type="match status" value="1"/>
</dbReference>
<dbReference type="SMART" id="SM00326">
    <property type="entry name" value="SH3"/>
    <property type="match status" value="2"/>
</dbReference>
<dbReference type="CDD" id="cd00174">
    <property type="entry name" value="SH3"/>
    <property type="match status" value="1"/>
</dbReference>
<dbReference type="EMBL" id="JADGJW010000578">
    <property type="protein sequence ID" value="KAJ3214992.1"/>
    <property type="molecule type" value="Genomic_DNA"/>
</dbReference>
<keyword evidence="6" id="KW-1185">Reference proteome</keyword>
<dbReference type="InterPro" id="IPR032675">
    <property type="entry name" value="LRR_dom_sf"/>
</dbReference>
<dbReference type="Gene3D" id="2.30.30.40">
    <property type="entry name" value="SH3 Domains"/>
    <property type="match status" value="1"/>
</dbReference>
<feature type="domain" description="SH3" evidence="4">
    <location>
        <begin position="409"/>
        <end position="474"/>
    </location>
</feature>
<protein>
    <recommendedName>
        <fullName evidence="4">SH3 domain-containing protein</fullName>
    </recommendedName>
</protein>
<reference evidence="5" key="1">
    <citation type="submission" date="2020-05" db="EMBL/GenBank/DDBJ databases">
        <title>Phylogenomic resolution of chytrid fungi.</title>
        <authorList>
            <person name="Stajich J.E."/>
            <person name="Amses K."/>
            <person name="Simmons R."/>
            <person name="Seto K."/>
            <person name="Myers J."/>
            <person name="Bonds A."/>
            <person name="Quandt C.A."/>
            <person name="Barry K."/>
            <person name="Liu P."/>
            <person name="Grigoriev I."/>
            <person name="Longcore J.E."/>
            <person name="James T.Y."/>
        </authorList>
    </citation>
    <scope>NUCLEOTIDE SEQUENCE</scope>
    <source>
        <strain evidence="5">JEL0476</strain>
    </source>
</reference>
<feature type="transmembrane region" description="Helical" evidence="3">
    <location>
        <begin position="206"/>
        <end position="231"/>
    </location>
</feature>
<evidence type="ECO:0000256" key="3">
    <source>
        <dbReference type="SAM" id="Phobius"/>
    </source>
</evidence>
<keyword evidence="1 2" id="KW-0728">SH3 domain</keyword>
<dbReference type="InterPro" id="IPR036028">
    <property type="entry name" value="SH3-like_dom_sf"/>
</dbReference>
<dbReference type="AlphaFoldDB" id="A0AAD5XU90"/>
<evidence type="ECO:0000256" key="1">
    <source>
        <dbReference type="ARBA" id="ARBA00022443"/>
    </source>
</evidence>
<proteinExistence type="predicted"/>
<dbReference type="PROSITE" id="PS51450">
    <property type="entry name" value="LRR"/>
    <property type="match status" value="1"/>
</dbReference>
<evidence type="ECO:0000313" key="5">
    <source>
        <dbReference type="EMBL" id="KAJ3214992.1"/>
    </source>
</evidence>
<dbReference type="InterPro" id="IPR001452">
    <property type="entry name" value="SH3_domain"/>
</dbReference>
<evidence type="ECO:0000259" key="4">
    <source>
        <dbReference type="PROSITE" id="PS50002"/>
    </source>
</evidence>
<accession>A0AAD5XU90</accession>
<dbReference type="Proteomes" id="UP001211065">
    <property type="component" value="Unassembled WGS sequence"/>
</dbReference>
<evidence type="ECO:0000256" key="2">
    <source>
        <dbReference type="PROSITE-ProRule" id="PRU00192"/>
    </source>
</evidence>
<dbReference type="Gene3D" id="3.80.10.10">
    <property type="entry name" value="Ribonuclease Inhibitor"/>
    <property type="match status" value="1"/>
</dbReference>
<dbReference type="InterPro" id="IPR001611">
    <property type="entry name" value="Leu-rich_rpt"/>
</dbReference>
<organism evidence="5 6">
    <name type="scientific">Clydaea vesicula</name>
    <dbReference type="NCBI Taxonomy" id="447962"/>
    <lineage>
        <taxon>Eukaryota</taxon>
        <taxon>Fungi</taxon>
        <taxon>Fungi incertae sedis</taxon>
        <taxon>Chytridiomycota</taxon>
        <taxon>Chytridiomycota incertae sedis</taxon>
        <taxon>Chytridiomycetes</taxon>
        <taxon>Lobulomycetales</taxon>
        <taxon>Lobulomycetaceae</taxon>
        <taxon>Clydaea</taxon>
    </lineage>
</organism>
<comment type="caution">
    <text evidence="5">The sequence shown here is derived from an EMBL/GenBank/DDBJ whole genome shotgun (WGS) entry which is preliminary data.</text>
</comment>
<evidence type="ECO:0000313" key="6">
    <source>
        <dbReference type="Proteomes" id="UP001211065"/>
    </source>
</evidence>
<keyword evidence="3" id="KW-0472">Membrane</keyword>
<dbReference type="SUPFAM" id="SSF50044">
    <property type="entry name" value="SH3-domain"/>
    <property type="match status" value="2"/>
</dbReference>
<sequence>MSNVNSTTPKSNCDLVAHFLPQSPTTQNLPCCLWSNMVTCDKNENIIKLNFNNSGMDADSFPVVLWWLKNLTSLSVGYNNWSTFPEALSEMTMLKSLDISGNLYKDIPKFPLLKLESLNLSHNPLERYDFSNLNIATLKLLDVTGNNPSSNALKDAFNIPQLNLIGGNICAVDGKCVANCNNASETSCIVAAPLSSDINSTNNIEVVSLGSIIGGIVVGCIFGLISIFILLKNWKKNARNFKDYKSVNFGGFNKGNDMPDDEYFSNTRNNEDDIGVKDLENKFVSPESKSAAGSKEILLVPKFAKGKILETGGLSHRFLPVVFPYDPTACDTVTEDELLLEAGDGIFVEKIFQDQWCLGWNHKTGHRGMFPLNSIAASTTVESKFKTIPFSYELNKPESPGPLNEILLGEFTLAKALCDYQDENADPGDPLMIIKVGDILSIEHFYEDGICFGYNHSNDQRGLFPIKICSLIHDKFIATKEYEHQFTLLKNIPSAGYLEGLKKLTDPGIVRSTLDGTSGLITRKETKILQTLDLPNRNDELERNSSKRSGTVKSIGGFYIPEEVLSRKKSHKEKRLTPVNATPDDYFLSM</sequence>